<dbReference type="EMBL" id="DMVW01000067">
    <property type="protein sequence ID" value="HAR51535.1"/>
    <property type="molecule type" value="Genomic_DNA"/>
</dbReference>
<reference evidence="2 3" key="1">
    <citation type="journal article" date="2018" name="Nat. Biotechnol.">
        <title>A standardized bacterial taxonomy based on genome phylogeny substantially revises the tree of life.</title>
        <authorList>
            <person name="Parks D.H."/>
            <person name="Chuvochina M."/>
            <person name="Waite D.W."/>
            <person name="Rinke C."/>
            <person name="Skarshewski A."/>
            <person name="Chaumeil P.A."/>
            <person name="Hugenholtz P."/>
        </authorList>
    </citation>
    <scope>NUCLEOTIDE SEQUENCE [LARGE SCALE GENOMIC DNA]</scope>
    <source>
        <strain evidence="2">UBA9169</strain>
    </source>
</reference>
<feature type="transmembrane region" description="Helical" evidence="1">
    <location>
        <begin position="71"/>
        <end position="88"/>
    </location>
</feature>
<organism evidence="2 3">
    <name type="scientific">Roseovarius nubinhibens</name>
    <dbReference type="NCBI Taxonomy" id="314263"/>
    <lineage>
        <taxon>Bacteria</taxon>
        <taxon>Pseudomonadati</taxon>
        <taxon>Pseudomonadota</taxon>
        <taxon>Alphaproteobacteria</taxon>
        <taxon>Rhodobacterales</taxon>
        <taxon>Roseobacteraceae</taxon>
        <taxon>Roseovarius</taxon>
    </lineage>
</organism>
<sequence>MRKNLDMAAMALIVATLVMTVIVYLVSTDYFTLVYAREDGVVEYGTAIFLLVSSAILLWNAKGLASKGRGGAAALVVFYALMFFLAAGEEVSWGQRIFGWESTEFFMENNKQYETNFHNLMVGDFHLAKTLFGSVLTTVILLYLVVLPLLYPKGGWVARMADRFALPVPWLKHAAIALVASVIIAVIDVNRKWEVYELIFSLLTVSIFLLPQNRDKAS</sequence>
<feature type="transmembrane region" description="Helical" evidence="1">
    <location>
        <begin position="7"/>
        <end position="26"/>
    </location>
</feature>
<feature type="transmembrane region" description="Helical" evidence="1">
    <location>
        <begin position="164"/>
        <end position="187"/>
    </location>
</feature>
<dbReference type="Proteomes" id="UP000264719">
    <property type="component" value="Unassembled WGS sequence"/>
</dbReference>
<feature type="transmembrane region" description="Helical" evidence="1">
    <location>
        <begin position="41"/>
        <end position="59"/>
    </location>
</feature>
<dbReference type="RefSeq" id="WP_339855034.1">
    <property type="nucleotide sequence ID" value="NZ_CAXAXR010000016.1"/>
</dbReference>
<dbReference type="AlphaFoldDB" id="A0A348WAH3"/>
<gene>
    <name evidence="2" type="ORF">DCS45_06600</name>
</gene>
<evidence type="ECO:0000256" key="1">
    <source>
        <dbReference type="SAM" id="Phobius"/>
    </source>
</evidence>
<accession>A0A348WAH3</accession>
<protein>
    <submittedName>
        <fullName evidence="2">Uncharacterized protein</fullName>
    </submittedName>
</protein>
<evidence type="ECO:0000313" key="3">
    <source>
        <dbReference type="Proteomes" id="UP000264719"/>
    </source>
</evidence>
<keyword evidence="1" id="KW-0472">Membrane</keyword>
<name>A0A348WAH3_9RHOB</name>
<feature type="transmembrane region" description="Helical" evidence="1">
    <location>
        <begin position="193"/>
        <end position="210"/>
    </location>
</feature>
<evidence type="ECO:0000313" key="2">
    <source>
        <dbReference type="EMBL" id="HAR51535.1"/>
    </source>
</evidence>
<keyword evidence="1" id="KW-1133">Transmembrane helix</keyword>
<feature type="transmembrane region" description="Helical" evidence="1">
    <location>
        <begin position="131"/>
        <end position="152"/>
    </location>
</feature>
<comment type="caution">
    <text evidence="2">The sequence shown here is derived from an EMBL/GenBank/DDBJ whole genome shotgun (WGS) entry which is preliminary data.</text>
</comment>
<proteinExistence type="predicted"/>
<keyword evidence="1" id="KW-0812">Transmembrane</keyword>